<feature type="region of interest" description="Disordered" evidence="1">
    <location>
        <begin position="217"/>
        <end position="267"/>
    </location>
</feature>
<feature type="non-terminal residue" evidence="2">
    <location>
        <position position="267"/>
    </location>
</feature>
<comment type="caution">
    <text evidence="2">The sequence shown here is derived from an EMBL/GenBank/DDBJ whole genome shotgun (WGS) entry which is preliminary data.</text>
</comment>
<feature type="region of interest" description="Disordered" evidence="1">
    <location>
        <begin position="110"/>
        <end position="186"/>
    </location>
</feature>
<organism evidence="2 3">
    <name type="scientific">Polarella glacialis</name>
    <name type="common">Dinoflagellate</name>
    <dbReference type="NCBI Taxonomy" id="89957"/>
    <lineage>
        <taxon>Eukaryota</taxon>
        <taxon>Sar</taxon>
        <taxon>Alveolata</taxon>
        <taxon>Dinophyceae</taxon>
        <taxon>Suessiales</taxon>
        <taxon>Suessiaceae</taxon>
        <taxon>Polarella</taxon>
    </lineage>
</organism>
<sequence length="267" mass="27120">VTLNAAISCCEKGGAWECALALVSESSAASLRPDVISFSAAIGACGRCIQWAAALSLFSGLVASSLAPNSLSYGAAVSAVERAGIPPSLEKLFLGRLLLPADSAACGGGGADPFSTGRDQMGKSQFGGGAPPSDRGAGDGSGQQQSFQGRGGPGNAWGGPSRGPAPGPLANRNLRGGPPAQQDDGSLMGMFRNFTDPSNYQIPQFADISSWASCINAPGPLDRSTTEVQTDENRRTAAWAGRQGGRSRGEVVPKPCCGHRAQGNTPE</sequence>
<protein>
    <submittedName>
        <fullName evidence="2">Uncharacterized protein</fullName>
    </submittedName>
</protein>
<evidence type="ECO:0000256" key="1">
    <source>
        <dbReference type="SAM" id="MobiDB-lite"/>
    </source>
</evidence>
<name>A0A813GRB8_POLGL</name>
<dbReference type="Gene3D" id="1.25.40.10">
    <property type="entry name" value="Tetratricopeptide repeat domain"/>
    <property type="match status" value="1"/>
</dbReference>
<dbReference type="AlphaFoldDB" id="A0A813GRB8"/>
<proteinExistence type="predicted"/>
<dbReference type="Proteomes" id="UP000626109">
    <property type="component" value="Unassembled WGS sequence"/>
</dbReference>
<accession>A0A813GRB8</accession>
<dbReference type="EMBL" id="CAJNNW010000609">
    <property type="protein sequence ID" value="CAE8629400.1"/>
    <property type="molecule type" value="Genomic_DNA"/>
</dbReference>
<evidence type="ECO:0000313" key="2">
    <source>
        <dbReference type="EMBL" id="CAE8629400.1"/>
    </source>
</evidence>
<feature type="compositionally biased region" description="Gly residues" evidence="1">
    <location>
        <begin position="149"/>
        <end position="161"/>
    </location>
</feature>
<gene>
    <name evidence="2" type="ORF">PGLA2088_LOCUS849</name>
</gene>
<evidence type="ECO:0000313" key="3">
    <source>
        <dbReference type="Proteomes" id="UP000626109"/>
    </source>
</evidence>
<reference evidence="2" key="1">
    <citation type="submission" date="2021-02" db="EMBL/GenBank/DDBJ databases">
        <authorList>
            <person name="Dougan E. K."/>
            <person name="Rhodes N."/>
            <person name="Thang M."/>
            <person name="Chan C."/>
        </authorList>
    </citation>
    <scope>NUCLEOTIDE SEQUENCE</scope>
</reference>
<dbReference type="InterPro" id="IPR011990">
    <property type="entry name" value="TPR-like_helical_dom_sf"/>
</dbReference>